<dbReference type="Gene3D" id="1.10.10.60">
    <property type="entry name" value="Homeodomain-like"/>
    <property type="match status" value="2"/>
</dbReference>
<keyword evidence="10" id="KW-1185">Reference proteome</keyword>
<dbReference type="OrthoDB" id="691673at2759"/>
<feature type="compositionally biased region" description="Polar residues" evidence="7">
    <location>
        <begin position="238"/>
        <end position="247"/>
    </location>
</feature>
<dbReference type="STRING" id="56857.A0A200RBP2"/>
<evidence type="ECO:0000256" key="7">
    <source>
        <dbReference type="SAM" id="MobiDB-lite"/>
    </source>
</evidence>
<dbReference type="SMART" id="SM00717">
    <property type="entry name" value="SANT"/>
    <property type="match status" value="2"/>
</dbReference>
<organism evidence="9 10">
    <name type="scientific">Macleaya cordata</name>
    <name type="common">Five-seeded plume-poppy</name>
    <name type="synonym">Bocconia cordata</name>
    <dbReference type="NCBI Taxonomy" id="56857"/>
    <lineage>
        <taxon>Eukaryota</taxon>
        <taxon>Viridiplantae</taxon>
        <taxon>Streptophyta</taxon>
        <taxon>Embryophyta</taxon>
        <taxon>Tracheophyta</taxon>
        <taxon>Spermatophyta</taxon>
        <taxon>Magnoliopsida</taxon>
        <taxon>Ranunculales</taxon>
        <taxon>Papaveraceae</taxon>
        <taxon>Papaveroideae</taxon>
        <taxon>Macleaya</taxon>
    </lineage>
</organism>
<keyword evidence="4" id="KW-0238">DNA-binding</keyword>
<dbReference type="AlphaFoldDB" id="A0A200RBP2"/>
<proteinExistence type="predicted"/>
<evidence type="ECO:0000256" key="1">
    <source>
        <dbReference type="ARBA" id="ARBA00004123"/>
    </source>
</evidence>
<feature type="compositionally biased region" description="Acidic residues" evidence="7">
    <location>
        <begin position="267"/>
        <end position="291"/>
    </location>
</feature>
<keyword evidence="3" id="KW-0805">Transcription regulation</keyword>
<evidence type="ECO:0000313" key="9">
    <source>
        <dbReference type="EMBL" id="OVA20127.1"/>
    </source>
</evidence>
<dbReference type="FunFam" id="1.10.10.60:FF:000092">
    <property type="entry name" value="Trihelix transcription factor GT-2"/>
    <property type="match status" value="1"/>
</dbReference>
<dbReference type="GO" id="GO:0003677">
    <property type="term" value="F:DNA binding"/>
    <property type="evidence" value="ECO:0007669"/>
    <property type="project" value="UniProtKB-KW"/>
</dbReference>
<accession>A0A200RBP2</accession>
<reference evidence="9 10" key="1">
    <citation type="journal article" date="2017" name="Mol. Plant">
        <title>The Genome of Medicinal Plant Macleaya cordata Provides New Insights into Benzylisoquinoline Alkaloids Metabolism.</title>
        <authorList>
            <person name="Liu X."/>
            <person name="Liu Y."/>
            <person name="Huang P."/>
            <person name="Ma Y."/>
            <person name="Qing Z."/>
            <person name="Tang Q."/>
            <person name="Cao H."/>
            <person name="Cheng P."/>
            <person name="Zheng Y."/>
            <person name="Yuan Z."/>
            <person name="Zhou Y."/>
            <person name="Liu J."/>
            <person name="Tang Z."/>
            <person name="Zhuo Y."/>
            <person name="Zhang Y."/>
            <person name="Yu L."/>
            <person name="Huang J."/>
            <person name="Yang P."/>
            <person name="Peng Q."/>
            <person name="Zhang J."/>
            <person name="Jiang W."/>
            <person name="Zhang Z."/>
            <person name="Lin K."/>
            <person name="Ro D.K."/>
            <person name="Chen X."/>
            <person name="Xiong X."/>
            <person name="Shang Y."/>
            <person name="Huang S."/>
            <person name="Zeng J."/>
        </authorList>
    </citation>
    <scope>NUCLEOTIDE SEQUENCE [LARGE SCALE GENOMIC DNA]</scope>
    <source>
        <strain evidence="10">cv. BLH2017</strain>
        <tissue evidence="9">Root</tissue>
    </source>
</reference>
<evidence type="ECO:0000313" key="10">
    <source>
        <dbReference type="Proteomes" id="UP000195402"/>
    </source>
</evidence>
<comment type="subcellular location">
    <subcellularLocation>
        <location evidence="1">Nucleus</location>
    </subcellularLocation>
</comment>
<evidence type="ECO:0000256" key="2">
    <source>
        <dbReference type="ARBA" id="ARBA00022737"/>
    </source>
</evidence>
<dbReference type="Pfam" id="PF13837">
    <property type="entry name" value="Myb_DNA-bind_4"/>
    <property type="match status" value="2"/>
</dbReference>
<feature type="domain" description="Myb-like" evidence="8">
    <location>
        <begin position="410"/>
        <end position="475"/>
    </location>
</feature>
<evidence type="ECO:0000256" key="5">
    <source>
        <dbReference type="ARBA" id="ARBA00023163"/>
    </source>
</evidence>
<keyword evidence="2" id="KW-0677">Repeat</keyword>
<sequence length="561" mass="65279">MTLTDLSDDISPFPIAGNLIHSFQTSSETEFRSPLQKLRPVRNNQYAMEYSDFPTIVDSGMLPENEGSLIESLQYGDCHQVGVSPPSPEIEMKPPQKLLYTSRGGDKDLEEWNYSPANDTEGELLEKEGGGAGNRWPQEETLALLRIRSEMDAQFRDANPNGLLWEIVSRKLEQMGYHRDSKKCKEKFKNIYKYYKRTKERVPLKEDDCRGRKIYKFFSELKALDNQRNENPICETNFQDNTTTIQTPDPVESPINEVGLKTSSTDDLFDEFSSDDHNDDDGGGGGDDNYDELEEEIVEPSSRKRKRGTRHELKLYFENLVKDVMKKQEEMYKQLMETIEKMEKDRITREEAWKRQEMERRRRDKEMRDQETSRSLALISFIEKFLGQQIHNNQSPESYPEETYEQSEYKFDSSNKRWPKPEVQALITLRTSMEHKSENAVLKGPPLWEEISLAMSSMGYSRSAKKCKEKWENINKYFKRAMGNGKKWSENEKRCPYFRELDILYKKRLLNPEKPPDEMNDEGKERSANEEMLTTLAQVCNLFSMSEPLEPVGGQSGSCLV</sequence>
<keyword evidence="6" id="KW-0539">Nucleus</keyword>
<dbReference type="EMBL" id="MVGT01000146">
    <property type="protein sequence ID" value="OVA20127.1"/>
    <property type="molecule type" value="Genomic_DNA"/>
</dbReference>
<dbReference type="InterPro" id="IPR044822">
    <property type="entry name" value="Myb_DNA-bind_4"/>
</dbReference>
<dbReference type="SUPFAM" id="SSF46689">
    <property type="entry name" value="Homeodomain-like"/>
    <property type="match status" value="1"/>
</dbReference>
<feature type="region of interest" description="Disordered" evidence="7">
    <location>
        <begin position="238"/>
        <end position="291"/>
    </location>
</feature>
<feature type="domain" description="Myb-like" evidence="8">
    <location>
        <begin position="134"/>
        <end position="192"/>
    </location>
</feature>
<dbReference type="InterPro" id="IPR001005">
    <property type="entry name" value="SANT/Myb"/>
</dbReference>
<dbReference type="Proteomes" id="UP000195402">
    <property type="component" value="Unassembled WGS sequence"/>
</dbReference>
<evidence type="ECO:0000256" key="3">
    <source>
        <dbReference type="ARBA" id="ARBA00023015"/>
    </source>
</evidence>
<dbReference type="GO" id="GO:0005634">
    <property type="term" value="C:nucleus"/>
    <property type="evidence" value="ECO:0007669"/>
    <property type="project" value="UniProtKB-SubCell"/>
</dbReference>
<dbReference type="InParanoid" id="A0A200RBP2"/>
<dbReference type="InterPro" id="IPR009057">
    <property type="entry name" value="Homeodomain-like_sf"/>
</dbReference>
<dbReference type="OMA" id="GREMYEN"/>
<keyword evidence="5" id="KW-0804">Transcription</keyword>
<dbReference type="PANTHER" id="PTHR21654:SF7">
    <property type="entry name" value="HOMEODOMAIN-LIKE SUPERFAMILY PROTEIN"/>
    <property type="match status" value="1"/>
</dbReference>
<dbReference type="FunFam" id="1.10.10.60:FF:000061">
    <property type="entry name" value="Trihelix transcription factor GT-2"/>
    <property type="match status" value="1"/>
</dbReference>
<feature type="region of interest" description="Disordered" evidence="7">
    <location>
        <begin position="116"/>
        <end position="135"/>
    </location>
</feature>
<protein>
    <submittedName>
        <fullName evidence="9">SANT/Myb domain</fullName>
    </submittedName>
</protein>
<evidence type="ECO:0000256" key="6">
    <source>
        <dbReference type="ARBA" id="ARBA00023242"/>
    </source>
</evidence>
<evidence type="ECO:0000256" key="4">
    <source>
        <dbReference type="ARBA" id="ARBA00023125"/>
    </source>
</evidence>
<name>A0A200RBP2_MACCD</name>
<dbReference type="PANTHER" id="PTHR21654">
    <property type="entry name" value="FI21293P1"/>
    <property type="match status" value="1"/>
</dbReference>
<dbReference type="PROSITE" id="PS50090">
    <property type="entry name" value="MYB_LIKE"/>
    <property type="match status" value="2"/>
</dbReference>
<dbReference type="GO" id="GO:0006355">
    <property type="term" value="P:regulation of DNA-templated transcription"/>
    <property type="evidence" value="ECO:0007669"/>
    <property type="project" value="UniProtKB-ARBA"/>
</dbReference>
<comment type="caution">
    <text evidence="9">The sequence shown here is derived from an EMBL/GenBank/DDBJ whole genome shotgun (WGS) entry which is preliminary data.</text>
</comment>
<dbReference type="CDD" id="cd12203">
    <property type="entry name" value="GT1"/>
    <property type="match status" value="2"/>
</dbReference>
<gene>
    <name evidence="9" type="ORF">BVC80_1663g18</name>
</gene>
<evidence type="ECO:0000259" key="8">
    <source>
        <dbReference type="PROSITE" id="PS50090"/>
    </source>
</evidence>